<evidence type="ECO:0000313" key="2">
    <source>
        <dbReference type="EMBL" id="TKA81454.1"/>
    </source>
</evidence>
<feature type="compositionally biased region" description="Basic and acidic residues" evidence="1">
    <location>
        <begin position="38"/>
        <end position="60"/>
    </location>
</feature>
<feature type="region of interest" description="Disordered" evidence="1">
    <location>
        <begin position="24"/>
        <end position="88"/>
    </location>
</feature>
<dbReference type="STRING" id="331657.A0A4U0XUP2"/>
<keyword evidence="3" id="KW-1185">Reference proteome</keyword>
<proteinExistence type="predicted"/>
<name>A0A4U0XUP2_9PEZI</name>
<organism evidence="2 3">
    <name type="scientific">Cryomyces minteri</name>
    <dbReference type="NCBI Taxonomy" id="331657"/>
    <lineage>
        <taxon>Eukaryota</taxon>
        <taxon>Fungi</taxon>
        <taxon>Dikarya</taxon>
        <taxon>Ascomycota</taxon>
        <taxon>Pezizomycotina</taxon>
        <taxon>Dothideomycetes</taxon>
        <taxon>Dothideomycetes incertae sedis</taxon>
        <taxon>Cryomyces</taxon>
    </lineage>
</organism>
<protein>
    <submittedName>
        <fullName evidence="2">Uncharacterized protein</fullName>
    </submittedName>
</protein>
<dbReference type="Proteomes" id="UP000308768">
    <property type="component" value="Unassembled WGS sequence"/>
</dbReference>
<dbReference type="EMBL" id="NAJN01000024">
    <property type="protein sequence ID" value="TKA81454.1"/>
    <property type="molecule type" value="Genomic_DNA"/>
</dbReference>
<dbReference type="OrthoDB" id="5427780at2759"/>
<reference evidence="2 3" key="1">
    <citation type="submission" date="2017-03" db="EMBL/GenBank/DDBJ databases">
        <title>Genomes of endolithic fungi from Antarctica.</title>
        <authorList>
            <person name="Coleine C."/>
            <person name="Masonjones S."/>
            <person name="Stajich J.E."/>
        </authorList>
    </citation>
    <scope>NUCLEOTIDE SEQUENCE [LARGE SCALE GENOMIC DNA]</scope>
    <source>
        <strain evidence="2 3">CCFEE 5187</strain>
    </source>
</reference>
<accession>A0A4U0XUP2</accession>
<evidence type="ECO:0000313" key="3">
    <source>
        <dbReference type="Proteomes" id="UP000308768"/>
    </source>
</evidence>
<dbReference type="AlphaFoldDB" id="A0A4U0XUP2"/>
<comment type="caution">
    <text evidence="2">The sequence shown here is derived from an EMBL/GenBank/DDBJ whole genome shotgun (WGS) entry which is preliminary data.</text>
</comment>
<gene>
    <name evidence="2" type="ORF">B0A49_00297</name>
</gene>
<evidence type="ECO:0000256" key="1">
    <source>
        <dbReference type="SAM" id="MobiDB-lite"/>
    </source>
</evidence>
<sequence>MPAGKAPPRISLFDVFIGTGRTIRAARDPLGKPSGKNRYKDIKPAEDKAGEATSKAEKNKGNAAKGKGAKEGSKNAKKLAGGDARAASKPYDDDIKFSLEEWKVLNEDDVFSFKELQLLAAIMFKDVDEQCMRVASRFFDKTGRRIHPDDVREKFYPE</sequence>